<dbReference type="GO" id="GO:0032259">
    <property type="term" value="P:methylation"/>
    <property type="evidence" value="ECO:0007669"/>
    <property type="project" value="UniProtKB-KW"/>
</dbReference>
<dbReference type="RefSeq" id="WP_078772124.1">
    <property type="nucleotide sequence ID" value="NZ_CBCSBR010000009.1"/>
</dbReference>
<protein>
    <submittedName>
        <fullName evidence="1">Methyltransferase type 11</fullName>
    </submittedName>
</protein>
<dbReference type="EMBL" id="MAHX01000016">
    <property type="protein sequence ID" value="OPC63478.1"/>
    <property type="molecule type" value="Genomic_DNA"/>
</dbReference>
<dbReference type="PANTHER" id="PTHR43861:SF6">
    <property type="entry name" value="METHYLTRANSFERASE TYPE 11"/>
    <property type="match status" value="1"/>
</dbReference>
<dbReference type="CDD" id="cd02440">
    <property type="entry name" value="AdoMet_MTases"/>
    <property type="match status" value="1"/>
</dbReference>
<reference evidence="1 2" key="1">
    <citation type="submission" date="2016-06" db="EMBL/GenBank/DDBJ databases">
        <title>Revisiting the taxonomy of the Elizabethkingia Genus based on Whole-Genome Sequencing, Optical Mapping, and MALDI-TOF.</title>
        <authorList>
            <person name="Nicholson A.C."/>
        </authorList>
    </citation>
    <scope>NUCLEOTIDE SEQUENCE [LARGE SCALE GENOMIC DNA]</scope>
    <source>
        <strain evidence="1 2">G4070</strain>
    </source>
</reference>
<dbReference type="Gene3D" id="3.40.50.150">
    <property type="entry name" value="Vaccinia Virus protein VP39"/>
    <property type="match status" value="1"/>
</dbReference>
<dbReference type="InterPro" id="IPR029063">
    <property type="entry name" value="SAM-dependent_MTases_sf"/>
</dbReference>
<accession>A0A1T3MFN9</accession>
<dbReference type="AlphaFoldDB" id="A0A1T3MFN9"/>
<evidence type="ECO:0000313" key="2">
    <source>
        <dbReference type="Proteomes" id="UP000190813"/>
    </source>
</evidence>
<keyword evidence="1" id="KW-0489">Methyltransferase</keyword>
<dbReference type="PANTHER" id="PTHR43861">
    <property type="entry name" value="TRANS-ACONITATE 2-METHYLTRANSFERASE-RELATED"/>
    <property type="match status" value="1"/>
</dbReference>
<dbReference type="GO" id="GO:0008168">
    <property type="term" value="F:methyltransferase activity"/>
    <property type="evidence" value="ECO:0007669"/>
    <property type="project" value="UniProtKB-KW"/>
</dbReference>
<dbReference type="SUPFAM" id="SSF53335">
    <property type="entry name" value="S-adenosyl-L-methionine-dependent methyltransferases"/>
    <property type="match status" value="1"/>
</dbReference>
<dbReference type="Pfam" id="PF13489">
    <property type="entry name" value="Methyltransf_23"/>
    <property type="match status" value="1"/>
</dbReference>
<name>A0A1T3MFN9_9FLAO</name>
<gene>
    <name evidence="1" type="ORF">BAZ10_05170</name>
</gene>
<comment type="caution">
    <text evidence="1">The sequence shown here is derived from an EMBL/GenBank/DDBJ whole genome shotgun (WGS) entry which is preliminary data.</text>
</comment>
<proteinExistence type="predicted"/>
<organism evidence="1 2">
    <name type="scientific">Elizabethkingia occulta</name>
    <dbReference type="NCBI Taxonomy" id="1867263"/>
    <lineage>
        <taxon>Bacteria</taxon>
        <taxon>Pseudomonadati</taxon>
        <taxon>Bacteroidota</taxon>
        <taxon>Flavobacteriia</taxon>
        <taxon>Flavobacteriales</taxon>
        <taxon>Weeksellaceae</taxon>
        <taxon>Elizabethkingia</taxon>
    </lineage>
</organism>
<keyword evidence="1" id="KW-0808">Transferase</keyword>
<sequence>MKIKDLFLTQEEFEVKEISEGILKTFPVPENLSKYYESKDYISHHQEDKSLKTKIYKFFQQFNLKYKKSILDTEVKTGNKILDYGCGAGEFLNFIKSSYEVYGIEPNESARNAAKQKTGEANIKNNLSEIEDYSLDAMTLWHVFEHIDNYEEFLEEVYKKIKPKGKLIIAVPNYKSHDAEYYKEYWAAYDVPRHIFHFSKEGIKSIFNNERWSLKKINPLLLDSYYISIISEKYKKNSFSWLKGGIRGAISNRKALKNGDFSSLIYIIEKI</sequence>
<keyword evidence="2" id="KW-1185">Reference proteome</keyword>
<dbReference type="Proteomes" id="UP000190813">
    <property type="component" value="Unassembled WGS sequence"/>
</dbReference>
<evidence type="ECO:0000313" key="1">
    <source>
        <dbReference type="EMBL" id="OPC63478.1"/>
    </source>
</evidence>